<protein>
    <recommendedName>
        <fullName evidence="5">Medium-chain acyl-CoA ligase ACSF2, mitochondrial</fullName>
        <ecNumber evidence="4">6.2.1.2</ecNumber>
    </recommendedName>
</protein>
<dbReference type="GO" id="GO:0006631">
    <property type="term" value="P:fatty acid metabolic process"/>
    <property type="evidence" value="ECO:0007669"/>
    <property type="project" value="TreeGrafter"/>
</dbReference>
<accession>A0A9C6U0U2</accession>
<dbReference type="RefSeq" id="XP_052124075.1">
    <property type="nucleotide sequence ID" value="XM_052268115.1"/>
</dbReference>
<dbReference type="EC" id="6.2.1.2" evidence="4"/>
<dbReference type="GO" id="GO:0031956">
    <property type="term" value="F:medium-chain fatty acid-CoA ligase activity"/>
    <property type="evidence" value="ECO:0007669"/>
    <property type="project" value="UniProtKB-EC"/>
</dbReference>
<dbReference type="InterPro" id="IPR020845">
    <property type="entry name" value="AMP-binding_CS"/>
</dbReference>
<comment type="function">
    <text evidence="3">Acyl-CoA synthases catalyze the initial reaction in fatty acid metabolism, by forming a thioester with CoA. Has some preference toward medium-chain substrates. Plays a role in adipocyte differentiation.</text>
</comment>
<sequence length="435" mass="46904">MGTSAVSGGSYWHQPGEQPLKYMTLGELTARAAEDFGDREAVVCVQSGVRLTFEDLLQQSDRLAAGFLRLGLRRGDRVAIWAGNSWRWVVSKLAVARAGLVSVDLNPQYREAELAHCLHLTRVSAVLVGDRYRGHRLHDVLGAVVPTLHDGDGRLECKALPDLKAVISIDDTPTPGTLLFSDVLSLPAPALVRQVPQDQWRTSPDDVCCIQMSSGTTGKPKAILLSHHGVVNNSLRVGVRLALHEKPHRVCLQVPLFHAFGTVLALMPALHFGATTVLPSLTFSAAQSVRAVRRERCSMLMGTPTMYVDLVGATDGATLDAEAALVAGAPITPHLAKQMSSVLGVQRICNGYGLSETSGLVFQGRPDDSVQRMADTVGFVSDHVEVKVVDEDGDMVPFGEPGELLTRGFHVMKGYFNDPEATANAVSEDGWFRTG</sequence>
<evidence type="ECO:0000256" key="2">
    <source>
        <dbReference type="ARBA" id="ARBA00022598"/>
    </source>
</evidence>
<dbReference type="Gene3D" id="3.40.50.12780">
    <property type="entry name" value="N-terminal domain of ligase-like"/>
    <property type="match status" value="1"/>
</dbReference>
<comment type="catalytic activity">
    <reaction evidence="6">
        <text>octanoate + ATP + CoA = octanoyl-CoA + AMP + diphosphate</text>
        <dbReference type="Rhea" id="RHEA:33631"/>
        <dbReference type="ChEBI" id="CHEBI:25646"/>
        <dbReference type="ChEBI" id="CHEBI:30616"/>
        <dbReference type="ChEBI" id="CHEBI:33019"/>
        <dbReference type="ChEBI" id="CHEBI:57287"/>
        <dbReference type="ChEBI" id="CHEBI:57386"/>
        <dbReference type="ChEBI" id="CHEBI:456215"/>
    </reaction>
</comment>
<keyword evidence="9" id="KW-1185">Reference proteome</keyword>
<dbReference type="PANTHER" id="PTHR43201:SF5">
    <property type="entry name" value="MEDIUM-CHAIN ACYL-COA LIGASE ACSF2, MITOCHONDRIAL"/>
    <property type="match status" value="1"/>
</dbReference>
<dbReference type="SUPFAM" id="SSF56801">
    <property type="entry name" value="Acetyl-CoA synthetase-like"/>
    <property type="match status" value="1"/>
</dbReference>
<evidence type="ECO:0000256" key="4">
    <source>
        <dbReference type="ARBA" id="ARBA00039009"/>
    </source>
</evidence>
<reference evidence="10" key="1">
    <citation type="submission" date="2025-08" db="UniProtKB">
        <authorList>
            <consortium name="RefSeq"/>
        </authorList>
    </citation>
    <scope>IDENTIFICATION</scope>
    <source>
        <tissue evidence="10">Whole organism</tissue>
    </source>
</reference>
<comment type="similarity">
    <text evidence="1">Belongs to the ATP-dependent AMP-binding enzyme family.</text>
</comment>
<evidence type="ECO:0000256" key="6">
    <source>
        <dbReference type="ARBA" id="ARBA00047319"/>
    </source>
</evidence>
<comment type="catalytic activity">
    <reaction evidence="7">
        <text>a medium-chain fatty acid + ATP + CoA = a medium-chain fatty acyl-CoA + AMP + diphosphate</text>
        <dbReference type="Rhea" id="RHEA:48340"/>
        <dbReference type="ChEBI" id="CHEBI:30616"/>
        <dbReference type="ChEBI" id="CHEBI:33019"/>
        <dbReference type="ChEBI" id="CHEBI:57287"/>
        <dbReference type="ChEBI" id="CHEBI:59558"/>
        <dbReference type="ChEBI" id="CHEBI:90546"/>
        <dbReference type="ChEBI" id="CHEBI:456215"/>
        <dbReference type="EC" id="6.2.1.2"/>
    </reaction>
</comment>
<name>A0A9C6U0U2_FRAOC</name>
<organism evidence="9 10">
    <name type="scientific">Frankliniella occidentalis</name>
    <name type="common">Western flower thrips</name>
    <name type="synonym">Euthrips occidentalis</name>
    <dbReference type="NCBI Taxonomy" id="133901"/>
    <lineage>
        <taxon>Eukaryota</taxon>
        <taxon>Metazoa</taxon>
        <taxon>Ecdysozoa</taxon>
        <taxon>Arthropoda</taxon>
        <taxon>Hexapoda</taxon>
        <taxon>Insecta</taxon>
        <taxon>Pterygota</taxon>
        <taxon>Neoptera</taxon>
        <taxon>Paraneoptera</taxon>
        <taxon>Thysanoptera</taxon>
        <taxon>Terebrantia</taxon>
        <taxon>Thripoidea</taxon>
        <taxon>Thripidae</taxon>
        <taxon>Frankliniella</taxon>
    </lineage>
</organism>
<dbReference type="PANTHER" id="PTHR43201">
    <property type="entry name" value="ACYL-COA SYNTHETASE"/>
    <property type="match status" value="1"/>
</dbReference>
<evidence type="ECO:0000256" key="7">
    <source>
        <dbReference type="ARBA" id="ARBA00048277"/>
    </source>
</evidence>
<evidence type="ECO:0000259" key="8">
    <source>
        <dbReference type="Pfam" id="PF00501"/>
    </source>
</evidence>
<evidence type="ECO:0000313" key="9">
    <source>
        <dbReference type="Proteomes" id="UP000504606"/>
    </source>
</evidence>
<evidence type="ECO:0000256" key="1">
    <source>
        <dbReference type="ARBA" id="ARBA00006432"/>
    </source>
</evidence>
<proteinExistence type="inferred from homology"/>
<dbReference type="InterPro" id="IPR042099">
    <property type="entry name" value="ANL_N_sf"/>
</dbReference>
<dbReference type="KEGG" id="foc:113217278"/>
<dbReference type="Proteomes" id="UP000504606">
    <property type="component" value="Unplaced"/>
</dbReference>
<keyword evidence="2" id="KW-0436">Ligase</keyword>
<gene>
    <name evidence="10" type="primary">LOC113217278</name>
</gene>
<dbReference type="PROSITE" id="PS00455">
    <property type="entry name" value="AMP_BINDING"/>
    <property type="match status" value="1"/>
</dbReference>
<dbReference type="OrthoDB" id="10253115at2759"/>
<dbReference type="Pfam" id="PF00501">
    <property type="entry name" value="AMP-binding"/>
    <property type="match status" value="1"/>
</dbReference>
<evidence type="ECO:0000313" key="10">
    <source>
        <dbReference type="RefSeq" id="XP_052124075.1"/>
    </source>
</evidence>
<evidence type="ECO:0000256" key="3">
    <source>
        <dbReference type="ARBA" id="ARBA00037247"/>
    </source>
</evidence>
<feature type="domain" description="AMP-dependent synthetase/ligase" evidence="8">
    <location>
        <begin position="31"/>
        <end position="416"/>
    </location>
</feature>
<dbReference type="GeneID" id="113217278"/>
<evidence type="ECO:0000256" key="5">
    <source>
        <dbReference type="ARBA" id="ARBA00039638"/>
    </source>
</evidence>
<dbReference type="InterPro" id="IPR000873">
    <property type="entry name" value="AMP-dep_synth/lig_dom"/>
</dbReference>
<dbReference type="AlphaFoldDB" id="A0A9C6U0U2"/>